<keyword evidence="2" id="KW-0547">Nucleotide-binding</keyword>
<evidence type="ECO:0000256" key="1">
    <source>
        <dbReference type="ARBA" id="ARBA00007381"/>
    </source>
</evidence>
<gene>
    <name evidence="4" type="ORF">GHK53_32145</name>
</gene>
<dbReference type="EMBL" id="WISR01000255">
    <property type="protein sequence ID" value="MQW37284.1"/>
    <property type="molecule type" value="Genomic_DNA"/>
</dbReference>
<dbReference type="InterPro" id="IPR043129">
    <property type="entry name" value="ATPase_NBD"/>
</dbReference>
<accession>A0AAW9TYS3</accession>
<dbReference type="RefSeq" id="WP_153350162.1">
    <property type="nucleotide sequence ID" value="NZ_WISR01000255.1"/>
</dbReference>
<dbReference type="PROSITE" id="PS01036">
    <property type="entry name" value="HSP70_3"/>
    <property type="match status" value="1"/>
</dbReference>
<evidence type="ECO:0000256" key="3">
    <source>
        <dbReference type="ARBA" id="ARBA00022840"/>
    </source>
</evidence>
<dbReference type="AlphaFoldDB" id="A0AAW9TYS3"/>
<dbReference type="Gene3D" id="3.90.640.10">
    <property type="entry name" value="Actin, Chain A, domain 4"/>
    <property type="match status" value="2"/>
</dbReference>
<organism evidence="4 5">
    <name type="scientific">Rhizobium meliloti</name>
    <name type="common">Ensifer meliloti</name>
    <name type="synonym">Sinorhizobium meliloti</name>
    <dbReference type="NCBI Taxonomy" id="382"/>
    <lineage>
        <taxon>Bacteria</taxon>
        <taxon>Pseudomonadati</taxon>
        <taxon>Pseudomonadota</taxon>
        <taxon>Alphaproteobacteria</taxon>
        <taxon>Hyphomicrobiales</taxon>
        <taxon>Rhizobiaceae</taxon>
        <taxon>Sinorhizobium/Ensifer group</taxon>
        <taxon>Sinorhizobium</taxon>
    </lineage>
</organism>
<proteinExistence type="inferred from homology"/>
<sequence length="487" mass="53923">MASALGLDFGTTNSVLAQTEGASTRSIVVESPTGRSDTTRTALSFLKDAGPSPLKVEAGQAAIREFIDNPGECRFLQSIKTFAASALFQGTLIFGKRYEFEDLMQRFLTRLRDYAGNNWEATFRRVVIGRPVHFAGANPDEKLALERYNRALTRMGFPEVHYVYEPVAAAFYFARNLDRDATVLVADFGGGTTDYSIIRFESQAGRLTATPIGHSGVGIAGDHFDFRIIDNIVSPLIGKGSLFKSFDKLLEVPSSYYANFGRWNQLSIFKTLRDFTELKKLVRASLEPEKLESFVELIEHDEGYPLYQAVSATKMRLSQAEETEFAFAPLGERARRTVRRDEFEGWIAPDLARIEEALDEVLSTTATTPDGIDKVFLTGGTSFVPAVRRLFENRFGKERIESGGELLSIAHGLALIGERDDIAAWTAAAPAATDLRNVQWTTPTDLLHSPHDLGQRPLPLRTRCPSRLPCGGGCRVAPRRRAGRSAR</sequence>
<dbReference type="CDD" id="cd10231">
    <property type="entry name" value="ASKHA_NBD_HSP70_YegD-like"/>
    <property type="match status" value="1"/>
</dbReference>
<dbReference type="InterPro" id="IPR018181">
    <property type="entry name" value="Heat_shock_70_CS"/>
</dbReference>
<comment type="caution">
    <text evidence="4">The sequence shown here is derived from an EMBL/GenBank/DDBJ whole genome shotgun (WGS) entry which is preliminary data.</text>
</comment>
<dbReference type="Gene3D" id="3.30.420.40">
    <property type="match status" value="3"/>
</dbReference>
<dbReference type="InterPro" id="IPR042054">
    <property type="entry name" value="YegD-like"/>
</dbReference>
<dbReference type="Proteomes" id="UP000429484">
    <property type="component" value="Unassembled WGS sequence"/>
</dbReference>
<name>A0AAW9TYS3_RHIML</name>
<dbReference type="InterPro" id="IPR013126">
    <property type="entry name" value="Hsp_70_fam"/>
</dbReference>
<dbReference type="GO" id="GO:0140662">
    <property type="term" value="F:ATP-dependent protein folding chaperone"/>
    <property type="evidence" value="ECO:0007669"/>
    <property type="project" value="InterPro"/>
</dbReference>
<evidence type="ECO:0000256" key="2">
    <source>
        <dbReference type="ARBA" id="ARBA00022741"/>
    </source>
</evidence>
<keyword evidence="3" id="KW-0067">ATP-binding</keyword>
<protein>
    <submittedName>
        <fullName evidence="4">Hsp70 family protein</fullName>
    </submittedName>
</protein>
<evidence type="ECO:0000313" key="5">
    <source>
        <dbReference type="Proteomes" id="UP000429484"/>
    </source>
</evidence>
<dbReference type="PANTHER" id="PTHR42749:SF1">
    <property type="entry name" value="CELL SHAPE-DETERMINING PROTEIN MREB"/>
    <property type="match status" value="1"/>
</dbReference>
<evidence type="ECO:0000313" key="4">
    <source>
        <dbReference type="EMBL" id="MQW37284.1"/>
    </source>
</evidence>
<dbReference type="Pfam" id="PF00012">
    <property type="entry name" value="HSP70"/>
    <property type="match status" value="2"/>
</dbReference>
<dbReference type="PANTHER" id="PTHR42749">
    <property type="entry name" value="CELL SHAPE-DETERMINING PROTEIN MREB"/>
    <property type="match status" value="1"/>
</dbReference>
<dbReference type="GO" id="GO:0005524">
    <property type="term" value="F:ATP binding"/>
    <property type="evidence" value="ECO:0007669"/>
    <property type="project" value="UniProtKB-KW"/>
</dbReference>
<comment type="similarity">
    <text evidence="1">Belongs to the heat shock protein 70 family.</text>
</comment>
<reference evidence="4 5" key="1">
    <citation type="journal article" date="2013" name="Genome Biol.">
        <title>Comparative genomics of the core and accessory genomes of 48 Sinorhizobium strains comprising five genospecies.</title>
        <authorList>
            <person name="Sugawara M."/>
            <person name="Epstein B."/>
            <person name="Badgley B.D."/>
            <person name="Unno T."/>
            <person name="Xu L."/>
            <person name="Reese J."/>
            <person name="Gyaneshwar P."/>
            <person name="Denny R."/>
            <person name="Mudge J."/>
            <person name="Bharti A.K."/>
            <person name="Farmer A.D."/>
            <person name="May G.D."/>
            <person name="Woodward J.E."/>
            <person name="Medigue C."/>
            <person name="Vallenet D."/>
            <person name="Lajus A."/>
            <person name="Rouy Z."/>
            <person name="Martinez-Vaz B."/>
            <person name="Tiffin P."/>
            <person name="Young N.D."/>
            <person name="Sadowsky M.J."/>
        </authorList>
    </citation>
    <scope>NUCLEOTIDE SEQUENCE [LARGE SCALE GENOMIC DNA]</scope>
    <source>
        <strain evidence="4 5">N6B1</strain>
    </source>
</reference>
<dbReference type="SUPFAM" id="SSF53067">
    <property type="entry name" value="Actin-like ATPase domain"/>
    <property type="match status" value="2"/>
</dbReference>